<dbReference type="GO" id="GO:0003999">
    <property type="term" value="F:adenine phosphoribosyltransferase activity"/>
    <property type="evidence" value="ECO:0000318"/>
    <property type="project" value="GO_Central"/>
</dbReference>
<dbReference type="PANTHER" id="PTHR11776:SF22">
    <property type="entry name" value="ADENINE PHOSPHORIBOSYLTRANSFERASE 5"/>
    <property type="match status" value="1"/>
</dbReference>
<comment type="caution">
    <text evidence="11">The sequence shown here is derived from an EMBL/GenBank/DDBJ whole genome shotgun (WGS) entry which is preliminary data.</text>
</comment>
<dbReference type="Proteomes" id="UP000222542">
    <property type="component" value="Unassembled WGS sequence"/>
</dbReference>
<evidence type="ECO:0000256" key="10">
    <source>
        <dbReference type="ARBA" id="ARBA00022726"/>
    </source>
</evidence>
<evidence type="ECO:0000256" key="9">
    <source>
        <dbReference type="ARBA" id="ARBA00022679"/>
    </source>
</evidence>
<reference evidence="11 12" key="2">
    <citation type="journal article" date="2017" name="Genome Biol.">
        <title>New reference genome sequences of hot pepper reveal the massive evolution of plant disease-resistance genes by retroduplication.</title>
        <authorList>
            <person name="Kim S."/>
            <person name="Park J."/>
            <person name="Yeom S.I."/>
            <person name="Kim Y.M."/>
            <person name="Seo E."/>
            <person name="Kim K.T."/>
            <person name="Kim M.S."/>
            <person name="Lee J.M."/>
            <person name="Cheong K."/>
            <person name="Shin H.S."/>
            <person name="Kim S.B."/>
            <person name="Han K."/>
            <person name="Lee J."/>
            <person name="Park M."/>
            <person name="Lee H.A."/>
            <person name="Lee H.Y."/>
            <person name="Lee Y."/>
            <person name="Oh S."/>
            <person name="Lee J.H."/>
            <person name="Choi E."/>
            <person name="Choi E."/>
            <person name="Lee S.E."/>
            <person name="Jeon J."/>
            <person name="Kim H."/>
            <person name="Choi G."/>
            <person name="Song H."/>
            <person name="Lee J."/>
            <person name="Lee S.C."/>
            <person name="Kwon J.K."/>
            <person name="Lee H.Y."/>
            <person name="Koo N."/>
            <person name="Hong Y."/>
            <person name="Kim R.W."/>
            <person name="Kang W.H."/>
            <person name="Huh J.H."/>
            <person name="Kang B.C."/>
            <person name="Yang T.J."/>
            <person name="Lee Y.H."/>
            <person name="Bennetzen J.L."/>
            <person name="Choi D."/>
        </authorList>
    </citation>
    <scope>NUCLEOTIDE SEQUENCE [LARGE SCALE GENOMIC DNA]</scope>
    <source>
        <strain evidence="12">cv. CM334</strain>
    </source>
</reference>
<evidence type="ECO:0000256" key="5">
    <source>
        <dbReference type="ARBA" id="ARBA00011738"/>
    </source>
</evidence>
<dbReference type="InterPro" id="IPR029057">
    <property type="entry name" value="PRTase-like"/>
</dbReference>
<dbReference type="InterPro" id="IPR000836">
    <property type="entry name" value="PRTase_dom"/>
</dbReference>
<evidence type="ECO:0000256" key="6">
    <source>
        <dbReference type="ARBA" id="ARBA00011893"/>
    </source>
</evidence>
<evidence type="ECO:0000256" key="4">
    <source>
        <dbReference type="ARBA" id="ARBA00008391"/>
    </source>
</evidence>
<keyword evidence="7" id="KW-0963">Cytoplasm</keyword>
<dbReference type="PANTHER" id="PTHR11776">
    <property type="entry name" value="ADENINE PHOSPHORIBOSYLTRANSFERASE"/>
    <property type="match status" value="1"/>
</dbReference>
<dbReference type="EMBL" id="AYRZ02000011">
    <property type="protein sequence ID" value="PHT68582.1"/>
    <property type="molecule type" value="Genomic_DNA"/>
</dbReference>
<dbReference type="GO" id="GO:0006166">
    <property type="term" value="P:purine ribonucleoside salvage"/>
    <property type="evidence" value="ECO:0007669"/>
    <property type="project" value="UniProtKB-KW"/>
</dbReference>
<organism evidence="11 12">
    <name type="scientific">Capsicum annuum</name>
    <name type="common">Capsicum pepper</name>
    <dbReference type="NCBI Taxonomy" id="4072"/>
    <lineage>
        <taxon>Eukaryota</taxon>
        <taxon>Viridiplantae</taxon>
        <taxon>Streptophyta</taxon>
        <taxon>Embryophyta</taxon>
        <taxon>Tracheophyta</taxon>
        <taxon>Spermatophyta</taxon>
        <taxon>Magnoliopsida</taxon>
        <taxon>eudicotyledons</taxon>
        <taxon>Gunneridae</taxon>
        <taxon>Pentapetalae</taxon>
        <taxon>asterids</taxon>
        <taxon>lamiids</taxon>
        <taxon>Solanales</taxon>
        <taxon>Solanaceae</taxon>
        <taxon>Solanoideae</taxon>
        <taxon>Capsiceae</taxon>
        <taxon>Capsicum</taxon>
    </lineage>
</organism>
<evidence type="ECO:0000313" key="12">
    <source>
        <dbReference type="Proteomes" id="UP000222542"/>
    </source>
</evidence>
<accession>A0A2G2YFQ5</accession>
<keyword evidence="9" id="KW-0808">Transferase</keyword>
<evidence type="ECO:0000256" key="3">
    <source>
        <dbReference type="ARBA" id="ARBA00004659"/>
    </source>
</evidence>
<dbReference type="AlphaFoldDB" id="A0A2G2YFQ5"/>
<proteinExistence type="inferred from homology"/>
<comment type="subunit">
    <text evidence="5">Homodimer.</text>
</comment>
<dbReference type="EC" id="2.4.2.7" evidence="6"/>
<evidence type="ECO:0000256" key="8">
    <source>
        <dbReference type="ARBA" id="ARBA00022676"/>
    </source>
</evidence>
<dbReference type="Gene3D" id="3.40.50.2020">
    <property type="match status" value="1"/>
</dbReference>
<keyword evidence="8" id="KW-0328">Glycosyltransferase</keyword>
<evidence type="ECO:0000256" key="2">
    <source>
        <dbReference type="ARBA" id="ARBA00004496"/>
    </source>
</evidence>
<dbReference type="CDD" id="cd06223">
    <property type="entry name" value="PRTases_typeI"/>
    <property type="match status" value="1"/>
</dbReference>
<protein>
    <recommendedName>
        <fullName evidence="6">adenine phosphoribosyltransferase</fullName>
        <ecNumber evidence="6">2.4.2.7</ecNumber>
    </recommendedName>
</protein>
<evidence type="ECO:0000256" key="1">
    <source>
        <dbReference type="ARBA" id="ARBA00000868"/>
    </source>
</evidence>
<dbReference type="InterPro" id="IPR050120">
    <property type="entry name" value="Adenine_PRTase"/>
</dbReference>
<dbReference type="SUPFAM" id="SSF53271">
    <property type="entry name" value="PRTase-like"/>
    <property type="match status" value="1"/>
</dbReference>
<name>A0A2G2YFQ5_CAPAN</name>
<comment type="subcellular location">
    <subcellularLocation>
        <location evidence="2">Cytoplasm</location>
    </subcellularLocation>
</comment>
<comment type="similarity">
    <text evidence="4">Belongs to the purine/pyrimidine phosphoribosyltransferase family.</text>
</comment>
<dbReference type="Gramene" id="PHT68582">
    <property type="protein sequence ID" value="PHT68582"/>
    <property type="gene ID" value="T459_28069"/>
</dbReference>
<evidence type="ECO:0000256" key="7">
    <source>
        <dbReference type="ARBA" id="ARBA00022490"/>
    </source>
</evidence>
<comment type="catalytic activity">
    <reaction evidence="1">
        <text>AMP + diphosphate = 5-phospho-alpha-D-ribose 1-diphosphate + adenine</text>
        <dbReference type="Rhea" id="RHEA:16609"/>
        <dbReference type="ChEBI" id="CHEBI:16708"/>
        <dbReference type="ChEBI" id="CHEBI:33019"/>
        <dbReference type="ChEBI" id="CHEBI:58017"/>
        <dbReference type="ChEBI" id="CHEBI:456215"/>
        <dbReference type="EC" id="2.4.2.7"/>
    </reaction>
</comment>
<comment type="pathway">
    <text evidence="3">Purine metabolism; AMP biosynthesis via salvage pathway; AMP from adenine: step 1/1.</text>
</comment>
<keyword evidence="10" id="KW-0660">Purine salvage</keyword>
<sequence>MVEDTIAQMRQYFEYTGQLGVHIWYTFLSCLEHSHFKTRHMPGFSSKSSLLTLMEYNDKNIFEVRLKEMKSTLTTHLVEDVVISEVIETVKQHVKDAKLPDIEHAEEKNLDFEMDNDLPGSYDCFMTTYTSYVKEIEARGFIFGQLISLAIGAKFVPLRKPKKLPGKIEPNCLAKRYAIGVHRIRDAERLHNSNEQLSWVGSEIEFTTSNV</sequence>
<dbReference type="GO" id="GO:0005829">
    <property type="term" value="C:cytosol"/>
    <property type="evidence" value="ECO:0000318"/>
    <property type="project" value="GO_Central"/>
</dbReference>
<evidence type="ECO:0000313" key="11">
    <source>
        <dbReference type="EMBL" id="PHT68582.1"/>
    </source>
</evidence>
<reference evidence="11 12" key="1">
    <citation type="journal article" date="2014" name="Nat. Genet.">
        <title>Genome sequence of the hot pepper provides insights into the evolution of pungency in Capsicum species.</title>
        <authorList>
            <person name="Kim S."/>
            <person name="Park M."/>
            <person name="Yeom S.I."/>
            <person name="Kim Y.M."/>
            <person name="Lee J.M."/>
            <person name="Lee H.A."/>
            <person name="Seo E."/>
            <person name="Choi J."/>
            <person name="Cheong K."/>
            <person name="Kim K.T."/>
            <person name="Jung K."/>
            <person name="Lee G.W."/>
            <person name="Oh S.K."/>
            <person name="Bae C."/>
            <person name="Kim S.B."/>
            <person name="Lee H.Y."/>
            <person name="Kim S.Y."/>
            <person name="Kim M.S."/>
            <person name="Kang B.C."/>
            <person name="Jo Y.D."/>
            <person name="Yang H.B."/>
            <person name="Jeong H.J."/>
            <person name="Kang W.H."/>
            <person name="Kwon J.K."/>
            <person name="Shin C."/>
            <person name="Lim J.Y."/>
            <person name="Park J.H."/>
            <person name="Huh J.H."/>
            <person name="Kim J.S."/>
            <person name="Kim B.D."/>
            <person name="Cohen O."/>
            <person name="Paran I."/>
            <person name="Suh M.C."/>
            <person name="Lee S.B."/>
            <person name="Kim Y.K."/>
            <person name="Shin Y."/>
            <person name="Noh S.J."/>
            <person name="Park J."/>
            <person name="Seo Y.S."/>
            <person name="Kwon S.Y."/>
            <person name="Kim H.A."/>
            <person name="Park J.M."/>
            <person name="Kim H.J."/>
            <person name="Choi S.B."/>
            <person name="Bosland P.W."/>
            <person name="Reeves G."/>
            <person name="Jo S.H."/>
            <person name="Lee B.W."/>
            <person name="Cho H.T."/>
            <person name="Choi H.S."/>
            <person name="Lee M.S."/>
            <person name="Yu Y."/>
            <person name="Do Choi Y."/>
            <person name="Park B.S."/>
            <person name="van Deynze A."/>
            <person name="Ashrafi H."/>
            <person name="Hill T."/>
            <person name="Kim W.T."/>
            <person name="Pai H.S."/>
            <person name="Ahn H.K."/>
            <person name="Yeam I."/>
            <person name="Giovannoni J.J."/>
            <person name="Rose J.K."/>
            <person name="Sorensen I."/>
            <person name="Lee S.J."/>
            <person name="Kim R.W."/>
            <person name="Choi I.Y."/>
            <person name="Choi B.S."/>
            <person name="Lim J.S."/>
            <person name="Lee Y.H."/>
            <person name="Choi D."/>
        </authorList>
    </citation>
    <scope>NUCLEOTIDE SEQUENCE [LARGE SCALE GENOMIC DNA]</scope>
    <source>
        <strain evidence="12">cv. CM334</strain>
    </source>
</reference>
<keyword evidence="12" id="KW-1185">Reference proteome</keyword>
<gene>
    <name evidence="11" type="ORF">T459_28069</name>
</gene>